<dbReference type="Gene3D" id="3.30.70.1450">
    <property type="entry name" value="Regulator of K+ conductance, C-terminal domain"/>
    <property type="match status" value="2"/>
</dbReference>
<dbReference type="PANTHER" id="PTHR43833:SF5">
    <property type="entry name" value="TRK SYSTEM POTASSIUM UPTAKE PROTEIN TRKA"/>
    <property type="match status" value="1"/>
</dbReference>
<dbReference type="Proteomes" id="UP000295717">
    <property type="component" value="Unassembled WGS sequence"/>
</dbReference>
<feature type="domain" description="RCK C-terminal" evidence="9">
    <location>
        <begin position="379"/>
        <end position="464"/>
    </location>
</feature>
<dbReference type="FunFam" id="3.40.50.720:FF:000027">
    <property type="entry name" value="Trk system potassium transporter TrkA"/>
    <property type="match status" value="1"/>
</dbReference>
<evidence type="ECO:0000256" key="5">
    <source>
        <dbReference type="ARBA" id="ARBA00022958"/>
    </source>
</evidence>
<dbReference type="InterPro" id="IPR006037">
    <property type="entry name" value="RCK_C"/>
</dbReference>
<dbReference type="InterPro" id="IPR050721">
    <property type="entry name" value="Trk_Ktr_HKT_K-transport"/>
</dbReference>
<dbReference type="Gene3D" id="3.40.50.720">
    <property type="entry name" value="NAD(P)-binding Rossmann-like Domain"/>
    <property type="match status" value="2"/>
</dbReference>
<dbReference type="Pfam" id="PF02080">
    <property type="entry name" value="TrkA_C"/>
    <property type="match status" value="2"/>
</dbReference>
<evidence type="ECO:0000313" key="11">
    <source>
        <dbReference type="Proteomes" id="UP000295717"/>
    </source>
</evidence>
<keyword evidence="7" id="KW-0406">Ion transport</keyword>
<dbReference type="SUPFAM" id="SSF116726">
    <property type="entry name" value="TrkA C-terminal domain-like"/>
    <property type="match status" value="2"/>
</dbReference>
<feature type="domain" description="RCK C-terminal" evidence="9">
    <location>
        <begin position="154"/>
        <end position="238"/>
    </location>
</feature>
<dbReference type="NCBIfam" id="NF007030">
    <property type="entry name" value="PRK09496.1-1"/>
    <property type="match status" value="1"/>
</dbReference>
<evidence type="ECO:0000256" key="1">
    <source>
        <dbReference type="ARBA" id="ARBA00017378"/>
    </source>
</evidence>
<reference evidence="10 11" key="1">
    <citation type="submission" date="2019-03" db="EMBL/GenBank/DDBJ databases">
        <title>Genomic Encyclopedia of Type Strains, Phase IV (KMG-IV): sequencing the most valuable type-strain genomes for metagenomic binning, comparative biology and taxonomic classification.</title>
        <authorList>
            <person name="Goeker M."/>
        </authorList>
    </citation>
    <scope>NUCLEOTIDE SEQUENCE [LARGE SCALE GENOMIC DNA]</scope>
    <source>
        <strain evidence="10 11">DSM 13587</strain>
    </source>
</reference>
<dbReference type="Pfam" id="PF02254">
    <property type="entry name" value="TrkA_N"/>
    <property type="match status" value="2"/>
</dbReference>
<dbReference type="EMBL" id="SMAO01000001">
    <property type="protein sequence ID" value="TCT23785.1"/>
    <property type="molecule type" value="Genomic_DNA"/>
</dbReference>
<dbReference type="InterPro" id="IPR036721">
    <property type="entry name" value="RCK_C_sf"/>
</dbReference>
<dbReference type="SUPFAM" id="SSF51735">
    <property type="entry name" value="NAD(P)-binding Rossmann-fold domains"/>
    <property type="match status" value="2"/>
</dbReference>
<dbReference type="InterPro" id="IPR003148">
    <property type="entry name" value="RCK_N"/>
</dbReference>
<evidence type="ECO:0000259" key="8">
    <source>
        <dbReference type="PROSITE" id="PS51201"/>
    </source>
</evidence>
<gene>
    <name evidence="10" type="ORF">EDC35_10198</name>
</gene>
<proteinExistence type="predicted"/>
<dbReference type="NCBIfam" id="NF007039">
    <property type="entry name" value="PRK09496.3-2"/>
    <property type="match status" value="1"/>
</dbReference>
<keyword evidence="2" id="KW-0813">Transport</keyword>
<dbReference type="NCBIfam" id="NF007032">
    <property type="entry name" value="PRK09496.1-4"/>
    <property type="match status" value="1"/>
</dbReference>
<dbReference type="PRINTS" id="PR00335">
    <property type="entry name" value="KUPTAKETRKA"/>
</dbReference>
<keyword evidence="5" id="KW-0630">Potassium</keyword>
<dbReference type="FunFam" id="3.30.70.1450:FF:000001">
    <property type="entry name" value="Trk system potassium transporter TrkA"/>
    <property type="match status" value="1"/>
</dbReference>
<feature type="domain" description="RCK N-terminal" evidence="8">
    <location>
        <begin position="243"/>
        <end position="359"/>
    </location>
</feature>
<keyword evidence="11" id="KW-1185">Reference proteome</keyword>
<evidence type="ECO:0000256" key="7">
    <source>
        <dbReference type="ARBA" id="ARBA00023065"/>
    </source>
</evidence>
<protein>
    <recommendedName>
        <fullName evidence="1">Trk system potassium uptake protein TrkA</fullName>
    </recommendedName>
</protein>
<dbReference type="InterPro" id="IPR006036">
    <property type="entry name" value="K_uptake_TrkA"/>
</dbReference>
<dbReference type="NCBIfam" id="NF007031">
    <property type="entry name" value="PRK09496.1-2"/>
    <property type="match status" value="1"/>
</dbReference>
<evidence type="ECO:0000256" key="6">
    <source>
        <dbReference type="ARBA" id="ARBA00023027"/>
    </source>
</evidence>
<accession>A0A4R3N480</accession>
<dbReference type="AlphaFoldDB" id="A0A4R3N480"/>
<evidence type="ECO:0000313" key="10">
    <source>
        <dbReference type="EMBL" id="TCT23785.1"/>
    </source>
</evidence>
<dbReference type="PANTHER" id="PTHR43833">
    <property type="entry name" value="POTASSIUM CHANNEL PROTEIN 2-RELATED-RELATED"/>
    <property type="match status" value="1"/>
</dbReference>
<evidence type="ECO:0000256" key="4">
    <source>
        <dbReference type="ARBA" id="ARBA00022737"/>
    </source>
</evidence>
<keyword evidence="4" id="KW-0677">Repeat</keyword>
<dbReference type="GO" id="GO:0015079">
    <property type="term" value="F:potassium ion transmembrane transporter activity"/>
    <property type="evidence" value="ECO:0007669"/>
    <property type="project" value="InterPro"/>
</dbReference>
<organism evidence="10 11">
    <name type="scientific">Thiobaca trueperi</name>
    <dbReference type="NCBI Taxonomy" id="127458"/>
    <lineage>
        <taxon>Bacteria</taxon>
        <taxon>Pseudomonadati</taxon>
        <taxon>Pseudomonadota</taxon>
        <taxon>Gammaproteobacteria</taxon>
        <taxon>Chromatiales</taxon>
        <taxon>Chromatiaceae</taxon>
        <taxon>Thiobaca</taxon>
    </lineage>
</organism>
<evidence type="ECO:0000256" key="2">
    <source>
        <dbReference type="ARBA" id="ARBA00022448"/>
    </source>
</evidence>
<dbReference type="PROSITE" id="PS51201">
    <property type="entry name" value="RCK_N"/>
    <property type="match status" value="2"/>
</dbReference>
<feature type="domain" description="RCK N-terminal" evidence="8">
    <location>
        <begin position="12"/>
        <end position="134"/>
    </location>
</feature>
<dbReference type="GO" id="GO:0005886">
    <property type="term" value="C:plasma membrane"/>
    <property type="evidence" value="ECO:0007669"/>
    <property type="project" value="InterPro"/>
</dbReference>
<evidence type="ECO:0000256" key="3">
    <source>
        <dbReference type="ARBA" id="ARBA00022538"/>
    </source>
</evidence>
<dbReference type="FunFam" id="3.40.50.720:FF:000042">
    <property type="entry name" value="Trk system potassium transporter TrkA"/>
    <property type="match status" value="1"/>
</dbReference>
<name>A0A4R3N480_9GAMM</name>
<keyword evidence="6" id="KW-0520">NAD</keyword>
<dbReference type="InterPro" id="IPR036291">
    <property type="entry name" value="NAD(P)-bd_dom_sf"/>
</dbReference>
<sequence>MAGSWRLEAGGWMKIIILGAGQVGASVAANLVSEANDITVVDHNPELLRELQERFDLRTVQGHGAHPDVLARAGADDADMIIAVTNSDETNMVACQVAYTLFHTPTKIARVRAQSFLDQPKLFGSDALPIDVAISPEALVTDYILRLIENPGTLQVLDFAGGRIRLVAVKVYHGGPLVGQELRVLRERMPQVEARIAAIYRQDRAIEPEGDTVIAADDEIFFVAAPIHIRAVLSELGRLDHPYRRLIVAGGGNIGTRLAKALEPGFRVKLIERDFKRCKRIAEDLDKTIVLHGDAADQELLLEENIENTDVFCAVTNDDEANILSAMLAKRLGARKVMALINRASYVDLVQSGIVDIAISPQQATIGSLLKHVRRGDVVMVHSLRRGAAEAIEAIAHGDELSSKVVGRRIGELNLPKGASIGALVRGNEVVIAHHDTVIQAEDHVILFLQDKRRIHEVERLFQVEVTFL</sequence>
<comment type="caution">
    <text evidence="10">The sequence shown here is derived from an EMBL/GenBank/DDBJ whole genome shotgun (WGS) entry which is preliminary data.</text>
</comment>
<keyword evidence="3" id="KW-0633">Potassium transport</keyword>
<dbReference type="PROSITE" id="PS51202">
    <property type="entry name" value="RCK_C"/>
    <property type="match status" value="2"/>
</dbReference>
<evidence type="ECO:0000259" key="9">
    <source>
        <dbReference type="PROSITE" id="PS51202"/>
    </source>
</evidence>